<comment type="caution">
    <text evidence="3">The sequence shown here is derived from an EMBL/GenBank/DDBJ whole genome shotgun (WGS) entry which is preliminary data.</text>
</comment>
<accession>A0A7W5FDN2</accession>
<keyword evidence="2" id="KW-0472">Membrane</keyword>
<evidence type="ECO:0000313" key="4">
    <source>
        <dbReference type="Proteomes" id="UP000590749"/>
    </source>
</evidence>
<gene>
    <name evidence="3" type="ORF">FHR83_002134</name>
</gene>
<dbReference type="PANTHER" id="PTHR42305">
    <property type="entry name" value="MEMBRANE PROTEIN RV1733C-RELATED"/>
    <property type="match status" value="1"/>
</dbReference>
<reference evidence="3 4" key="1">
    <citation type="submission" date="2020-08" db="EMBL/GenBank/DDBJ databases">
        <title>Genomic Encyclopedia of Type Strains, Phase III (KMG-III): the genomes of soil and plant-associated and newly described type strains.</title>
        <authorList>
            <person name="Whitman W."/>
        </authorList>
    </citation>
    <scope>NUCLEOTIDE SEQUENCE [LARGE SCALE GENOMIC DNA]</scope>
    <source>
        <strain evidence="3 4">CECT 3287</strain>
    </source>
</reference>
<dbReference type="Proteomes" id="UP000590749">
    <property type="component" value="Unassembled WGS sequence"/>
</dbReference>
<organism evidence="3 4">
    <name type="scientific">Actinoplanes campanulatus</name>
    <dbReference type="NCBI Taxonomy" id="113559"/>
    <lineage>
        <taxon>Bacteria</taxon>
        <taxon>Bacillati</taxon>
        <taxon>Actinomycetota</taxon>
        <taxon>Actinomycetes</taxon>
        <taxon>Micromonosporales</taxon>
        <taxon>Micromonosporaceae</taxon>
        <taxon>Actinoplanes</taxon>
    </lineage>
</organism>
<dbReference type="AlphaFoldDB" id="A0A7W5FDN2"/>
<dbReference type="RefSeq" id="WP_183218750.1">
    <property type="nucleotide sequence ID" value="NZ_BMPW01000008.1"/>
</dbReference>
<dbReference type="InterPro" id="IPR039708">
    <property type="entry name" value="MT1774/Rv1733c-like"/>
</dbReference>
<feature type="compositionally biased region" description="Low complexity" evidence="1">
    <location>
        <begin position="76"/>
        <end position="87"/>
    </location>
</feature>
<name>A0A7W5FDN2_9ACTN</name>
<evidence type="ECO:0000256" key="1">
    <source>
        <dbReference type="SAM" id="MobiDB-lite"/>
    </source>
</evidence>
<evidence type="ECO:0000313" key="3">
    <source>
        <dbReference type="EMBL" id="MBB3094482.1"/>
    </source>
</evidence>
<dbReference type="EMBL" id="JACHXF010000003">
    <property type="protein sequence ID" value="MBB3094482.1"/>
    <property type="molecule type" value="Genomic_DNA"/>
</dbReference>
<keyword evidence="2" id="KW-1133">Transmembrane helix</keyword>
<keyword evidence="2" id="KW-0812">Transmembrane</keyword>
<sequence length="189" mass="20409">MFVRKNNPLWRASDRVEAGMLLGLFVLFLLGGPVLAWWAAGGAYESATAEAMRDRRNAFQVPAELVTVPPSLSGDAAGTAAPTPGTAQARWTAPDGTRHAGEIGVAPTQRTGEEVTIWVTRSGQQREAPSDHNPVAKAGLVAVVMIVLAAAALNGMRKIGLILLDRHRARAWQQEWLEVGPRWSRDLRS</sequence>
<protein>
    <submittedName>
        <fullName evidence="3">Uncharacterized protein</fullName>
    </submittedName>
</protein>
<keyword evidence="4" id="KW-1185">Reference proteome</keyword>
<feature type="region of interest" description="Disordered" evidence="1">
    <location>
        <begin position="70"/>
        <end position="106"/>
    </location>
</feature>
<dbReference type="PANTHER" id="PTHR42305:SF1">
    <property type="entry name" value="MEMBRANE PROTEIN RV1733C-RELATED"/>
    <property type="match status" value="1"/>
</dbReference>
<evidence type="ECO:0000256" key="2">
    <source>
        <dbReference type="SAM" id="Phobius"/>
    </source>
</evidence>
<feature type="transmembrane region" description="Helical" evidence="2">
    <location>
        <begin position="135"/>
        <end position="156"/>
    </location>
</feature>
<feature type="transmembrane region" description="Helical" evidence="2">
    <location>
        <begin position="21"/>
        <end position="40"/>
    </location>
</feature>
<proteinExistence type="predicted"/>